<sequence length="364" mass="41083">MGKWKKTCAYLISAFMLGSGLLISTPEVQAATTLVGQWSFNEGNGKVTKEQVSQTNDTINYVFNQAVYKPSTDPEWRNDGISGKALLFDGYSTWVTHPAITTPQSQISIEAWVAPRAYEWGDGNKLEAIVNQQNKDAKQGFILGIDRHGTWSFQFGSNNNWYEVWSFEPLPKYEWSYLTATYDSQTGKMVLYVNGKQVSSNMAPVHSLLTPASTDLLIGKNNQSTNLGVFPLNMFNGLIDEIKVSNGTLSPIEVENAYNAYMAALGGNLPTPDLKFDRSVYNGDTYRPTYHAIAPQHWQNEPHAPLFFNGQYHLFYQFNQHGPYWHNMHWGHWVSTDMVHWRDLPPALSPGLFQVDPDGDCFTM</sequence>
<evidence type="ECO:0000256" key="6">
    <source>
        <dbReference type="SAM" id="SignalP"/>
    </source>
</evidence>
<dbReference type="InterPro" id="IPR013148">
    <property type="entry name" value="Glyco_hydro_32_N"/>
</dbReference>
<reference evidence="8 9" key="1">
    <citation type="journal article" date="2024" name="Int. J. Syst. Evol. Microbiol.">
        <title>Paenibacillus hexagrammi sp. nov., a novel bacterium isolated from the gut content of Hexagrammos agrammus.</title>
        <authorList>
            <person name="Jung H.K."/>
            <person name="Kim D.G."/>
            <person name="Zin H."/>
            <person name="Park J."/>
            <person name="Jung H."/>
            <person name="Kim Y.O."/>
            <person name="Kong H.J."/>
            <person name="Kim J.W."/>
            <person name="Kim Y.S."/>
        </authorList>
    </citation>
    <scope>NUCLEOTIDE SEQUENCE [LARGE SCALE GENOMIC DNA]</scope>
    <source>
        <strain evidence="8 9">YPD9-1</strain>
    </source>
</reference>
<evidence type="ECO:0000313" key="8">
    <source>
        <dbReference type="EMBL" id="UJF32392.1"/>
    </source>
</evidence>
<keyword evidence="9" id="KW-1185">Reference proteome</keyword>
<dbReference type="PANTHER" id="PTHR42800">
    <property type="entry name" value="EXOINULINASE INUD (AFU_ORTHOLOGUE AFUA_5G00480)"/>
    <property type="match status" value="1"/>
</dbReference>
<gene>
    <name evidence="8" type="ORF">L0M14_22230</name>
</gene>
<accession>A0ABY3SEH3</accession>
<keyword evidence="3" id="KW-0378">Hydrolase</keyword>
<feature type="chain" id="PRO_5047154075" description="LamG-like jellyroll fold domain-containing protein" evidence="6">
    <location>
        <begin position="31"/>
        <end position="364"/>
    </location>
</feature>
<dbReference type="InterPro" id="IPR013320">
    <property type="entry name" value="ConA-like_dom_sf"/>
</dbReference>
<dbReference type="RefSeq" id="WP_235118736.1">
    <property type="nucleotide sequence ID" value="NZ_CP090978.1"/>
</dbReference>
<name>A0ABY3SEH3_9BACL</name>
<keyword evidence="5" id="KW-0326">Glycosidase</keyword>
<protein>
    <recommendedName>
        <fullName evidence="7">LamG-like jellyroll fold domain-containing protein</fullName>
    </recommendedName>
</protein>
<organism evidence="8 9">
    <name type="scientific">Paenibacillus hexagrammi</name>
    <dbReference type="NCBI Taxonomy" id="2908839"/>
    <lineage>
        <taxon>Bacteria</taxon>
        <taxon>Bacillati</taxon>
        <taxon>Bacillota</taxon>
        <taxon>Bacilli</taxon>
        <taxon>Bacillales</taxon>
        <taxon>Paenibacillaceae</taxon>
        <taxon>Paenibacillus</taxon>
    </lineage>
</organism>
<evidence type="ECO:0000256" key="4">
    <source>
        <dbReference type="ARBA" id="ARBA00023157"/>
    </source>
</evidence>
<evidence type="ECO:0000256" key="1">
    <source>
        <dbReference type="ARBA" id="ARBA00009902"/>
    </source>
</evidence>
<dbReference type="PANTHER" id="PTHR42800:SF1">
    <property type="entry name" value="EXOINULINASE INUD (AFU_ORTHOLOGUE AFUA_5G00480)"/>
    <property type="match status" value="1"/>
</dbReference>
<dbReference type="SUPFAM" id="SSF49899">
    <property type="entry name" value="Concanavalin A-like lectins/glucanases"/>
    <property type="match status" value="1"/>
</dbReference>
<evidence type="ECO:0000256" key="3">
    <source>
        <dbReference type="ARBA" id="ARBA00022801"/>
    </source>
</evidence>
<dbReference type="Pfam" id="PF00251">
    <property type="entry name" value="Glyco_hydro_32N"/>
    <property type="match status" value="1"/>
</dbReference>
<keyword evidence="2 6" id="KW-0732">Signal</keyword>
<feature type="domain" description="LamG-like jellyroll fold" evidence="7">
    <location>
        <begin position="105"/>
        <end position="252"/>
    </location>
</feature>
<dbReference type="SUPFAM" id="SSF75005">
    <property type="entry name" value="Arabinanase/levansucrase/invertase"/>
    <property type="match status" value="1"/>
</dbReference>
<evidence type="ECO:0000256" key="5">
    <source>
        <dbReference type="ARBA" id="ARBA00023295"/>
    </source>
</evidence>
<feature type="signal peptide" evidence="6">
    <location>
        <begin position="1"/>
        <end position="30"/>
    </location>
</feature>
<proteinExistence type="inferred from homology"/>
<dbReference type="InterPro" id="IPR023296">
    <property type="entry name" value="Glyco_hydro_beta-prop_sf"/>
</dbReference>
<dbReference type="SMART" id="SM00560">
    <property type="entry name" value="LamGL"/>
    <property type="match status" value="1"/>
</dbReference>
<evidence type="ECO:0000256" key="2">
    <source>
        <dbReference type="ARBA" id="ARBA00022729"/>
    </source>
</evidence>
<dbReference type="Pfam" id="PF13385">
    <property type="entry name" value="Laminin_G_3"/>
    <property type="match status" value="1"/>
</dbReference>
<keyword evidence="4" id="KW-1015">Disulfide bond</keyword>
<dbReference type="Proteomes" id="UP001649230">
    <property type="component" value="Chromosome"/>
</dbReference>
<dbReference type="EMBL" id="CP090978">
    <property type="protein sequence ID" value="UJF32392.1"/>
    <property type="molecule type" value="Genomic_DNA"/>
</dbReference>
<dbReference type="InterPro" id="IPR006558">
    <property type="entry name" value="LamG-like"/>
</dbReference>
<dbReference type="Gene3D" id="2.60.120.200">
    <property type="match status" value="1"/>
</dbReference>
<evidence type="ECO:0000259" key="7">
    <source>
        <dbReference type="SMART" id="SM00560"/>
    </source>
</evidence>
<comment type="similarity">
    <text evidence="1">Belongs to the glycosyl hydrolase 32 family.</text>
</comment>
<dbReference type="Gene3D" id="2.115.10.20">
    <property type="entry name" value="Glycosyl hydrolase domain, family 43"/>
    <property type="match status" value="1"/>
</dbReference>
<evidence type="ECO:0000313" key="9">
    <source>
        <dbReference type="Proteomes" id="UP001649230"/>
    </source>
</evidence>